<gene>
    <name evidence="1" type="ORF">ABIE08_003832</name>
</gene>
<protein>
    <submittedName>
        <fullName evidence="1">Uncharacterized protein</fullName>
    </submittedName>
</protein>
<dbReference type="RefSeq" id="WP_354553421.1">
    <property type="nucleotide sequence ID" value="NZ_JBEPSM010000003.1"/>
</dbReference>
<evidence type="ECO:0000313" key="2">
    <source>
        <dbReference type="Proteomes" id="UP001549321"/>
    </source>
</evidence>
<dbReference type="Proteomes" id="UP001549321">
    <property type="component" value="Unassembled WGS sequence"/>
</dbReference>
<reference evidence="1 2" key="1">
    <citation type="submission" date="2024-06" db="EMBL/GenBank/DDBJ databases">
        <title>Sorghum-associated microbial communities from plants grown in Nebraska, USA.</title>
        <authorList>
            <person name="Schachtman D."/>
        </authorList>
    </citation>
    <scope>NUCLEOTIDE SEQUENCE [LARGE SCALE GENOMIC DNA]</scope>
    <source>
        <strain evidence="1 2">3207</strain>
    </source>
</reference>
<evidence type="ECO:0000313" key="1">
    <source>
        <dbReference type="EMBL" id="MET4635881.1"/>
    </source>
</evidence>
<accession>A0ABV2R4D7</accession>
<dbReference type="EMBL" id="JBEPSM010000003">
    <property type="protein sequence ID" value="MET4635881.1"/>
    <property type="molecule type" value="Genomic_DNA"/>
</dbReference>
<name>A0ABV2R4D7_9HYPH</name>
<keyword evidence="2" id="KW-1185">Reference proteome</keyword>
<proteinExistence type="predicted"/>
<comment type="caution">
    <text evidence="1">The sequence shown here is derived from an EMBL/GenBank/DDBJ whole genome shotgun (WGS) entry which is preliminary data.</text>
</comment>
<sequence length="74" mass="8469">MTTWHWNIRRLEEDGVTVRATVECVPGGPPPIALGRMEVAFEFPADTRPLTLEQLHAVVIDQAREFARRCLYHP</sequence>
<organism evidence="1 2">
    <name type="scientific">Kaistia defluvii</name>
    <dbReference type="NCBI Taxonomy" id="410841"/>
    <lineage>
        <taxon>Bacteria</taxon>
        <taxon>Pseudomonadati</taxon>
        <taxon>Pseudomonadota</taxon>
        <taxon>Alphaproteobacteria</taxon>
        <taxon>Hyphomicrobiales</taxon>
        <taxon>Kaistiaceae</taxon>
        <taxon>Kaistia</taxon>
    </lineage>
</organism>